<feature type="region of interest" description="Disordered" evidence="8">
    <location>
        <begin position="1"/>
        <end position="32"/>
    </location>
</feature>
<feature type="transmembrane region" description="Helical" evidence="7">
    <location>
        <begin position="93"/>
        <end position="119"/>
    </location>
</feature>
<proteinExistence type="inferred from homology"/>
<keyword evidence="4 7" id="KW-0812">Transmembrane</keyword>
<dbReference type="AlphaFoldDB" id="A0A4R5K843"/>
<comment type="similarity">
    <text evidence="7">Belongs to the binding-protein-dependent transport system permease family.</text>
</comment>
<evidence type="ECO:0000256" key="7">
    <source>
        <dbReference type="RuleBase" id="RU363032"/>
    </source>
</evidence>
<feature type="transmembrane region" description="Helical" evidence="7">
    <location>
        <begin position="239"/>
        <end position="259"/>
    </location>
</feature>
<dbReference type="OrthoDB" id="4180718at2"/>
<dbReference type="CDD" id="cd06261">
    <property type="entry name" value="TM_PBP2"/>
    <property type="match status" value="1"/>
</dbReference>
<feature type="transmembrane region" description="Helical" evidence="7">
    <location>
        <begin position="38"/>
        <end position="61"/>
    </location>
</feature>
<dbReference type="InterPro" id="IPR000515">
    <property type="entry name" value="MetI-like"/>
</dbReference>
<keyword evidence="3" id="KW-1003">Cell membrane</keyword>
<evidence type="ECO:0000256" key="8">
    <source>
        <dbReference type="SAM" id="MobiDB-lite"/>
    </source>
</evidence>
<dbReference type="PROSITE" id="PS50928">
    <property type="entry name" value="ABC_TM1"/>
    <property type="match status" value="1"/>
</dbReference>
<dbReference type="InterPro" id="IPR035906">
    <property type="entry name" value="MetI-like_sf"/>
</dbReference>
<evidence type="ECO:0000256" key="2">
    <source>
        <dbReference type="ARBA" id="ARBA00022448"/>
    </source>
</evidence>
<evidence type="ECO:0000259" key="9">
    <source>
        <dbReference type="PROSITE" id="PS50928"/>
    </source>
</evidence>
<evidence type="ECO:0000313" key="11">
    <source>
        <dbReference type="Proteomes" id="UP000295511"/>
    </source>
</evidence>
<dbReference type="EMBL" id="SMRU01000031">
    <property type="protein sequence ID" value="TDF91293.1"/>
    <property type="molecule type" value="Genomic_DNA"/>
</dbReference>
<comment type="caution">
    <text evidence="10">The sequence shown here is derived from an EMBL/GenBank/DDBJ whole genome shotgun (WGS) entry which is preliminary data.</text>
</comment>
<evidence type="ECO:0000256" key="5">
    <source>
        <dbReference type="ARBA" id="ARBA00022989"/>
    </source>
</evidence>
<feature type="transmembrane region" description="Helical" evidence="7">
    <location>
        <begin position="171"/>
        <end position="191"/>
    </location>
</feature>
<evidence type="ECO:0000256" key="3">
    <source>
        <dbReference type="ARBA" id="ARBA00022475"/>
    </source>
</evidence>
<comment type="subcellular location">
    <subcellularLocation>
        <location evidence="1 7">Cell membrane</location>
        <topology evidence="1 7">Multi-pass membrane protein</topology>
    </subcellularLocation>
</comment>
<dbReference type="RefSeq" id="WP_133206251.1">
    <property type="nucleotide sequence ID" value="NZ_SMRU01000031.1"/>
</dbReference>
<dbReference type="Gene3D" id="1.10.3720.10">
    <property type="entry name" value="MetI-like"/>
    <property type="match status" value="1"/>
</dbReference>
<reference evidence="10 11" key="1">
    <citation type="submission" date="2019-03" db="EMBL/GenBank/DDBJ databases">
        <title>Whole genome sequence of Arthrobacter sp JH1-1.</title>
        <authorList>
            <person name="Trinh H.N."/>
        </authorList>
    </citation>
    <scope>NUCLEOTIDE SEQUENCE [LARGE SCALE GENOMIC DNA]</scope>
    <source>
        <strain evidence="10 11">JH1-1</strain>
    </source>
</reference>
<evidence type="ECO:0000313" key="10">
    <source>
        <dbReference type="EMBL" id="TDF91293.1"/>
    </source>
</evidence>
<name>A0A4R5K843_9MICC</name>
<dbReference type="GO" id="GO:0055085">
    <property type="term" value="P:transmembrane transport"/>
    <property type="evidence" value="ECO:0007669"/>
    <property type="project" value="InterPro"/>
</dbReference>
<accession>A0A4R5K843</accession>
<dbReference type="PANTHER" id="PTHR43005">
    <property type="entry name" value="BLR7065 PROTEIN"/>
    <property type="match status" value="1"/>
</dbReference>
<dbReference type="SUPFAM" id="SSF161098">
    <property type="entry name" value="MetI-like"/>
    <property type="match status" value="1"/>
</dbReference>
<organism evidence="10 11">
    <name type="scientific">Arthrobacter terricola</name>
    <dbReference type="NCBI Taxonomy" id="2547396"/>
    <lineage>
        <taxon>Bacteria</taxon>
        <taxon>Bacillati</taxon>
        <taxon>Actinomycetota</taxon>
        <taxon>Actinomycetes</taxon>
        <taxon>Micrococcales</taxon>
        <taxon>Micrococcaceae</taxon>
        <taxon>Arthrobacter</taxon>
    </lineage>
</organism>
<keyword evidence="5 7" id="KW-1133">Transmembrane helix</keyword>
<dbReference type="PANTHER" id="PTHR43005:SF1">
    <property type="entry name" value="SPERMIDINE_PUTRESCINE TRANSPORT SYSTEM PERMEASE PROTEIN"/>
    <property type="match status" value="1"/>
</dbReference>
<evidence type="ECO:0000256" key="6">
    <source>
        <dbReference type="ARBA" id="ARBA00023136"/>
    </source>
</evidence>
<evidence type="ECO:0000256" key="1">
    <source>
        <dbReference type="ARBA" id="ARBA00004651"/>
    </source>
</evidence>
<feature type="domain" description="ABC transmembrane type-1" evidence="9">
    <location>
        <begin position="94"/>
        <end position="306"/>
    </location>
</feature>
<gene>
    <name evidence="10" type="ORF">E1809_21270</name>
</gene>
<dbReference type="Pfam" id="PF00528">
    <property type="entry name" value="BPD_transp_1"/>
    <property type="match status" value="1"/>
</dbReference>
<dbReference type="GO" id="GO:0005886">
    <property type="term" value="C:plasma membrane"/>
    <property type="evidence" value="ECO:0007669"/>
    <property type="project" value="UniProtKB-SubCell"/>
</dbReference>
<feature type="transmembrane region" description="Helical" evidence="7">
    <location>
        <begin position="131"/>
        <end position="151"/>
    </location>
</feature>
<evidence type="ECO:0000256" key="4">
    <source>
        <dbReference type="ARBA" id="ARBA00022692"/>
    </source>
</evidence>
<feature type="transmembrane region" description="Helical" evidence="7">
    <location>
        <begin position="288"/>
        <end position="307"/>
    </location>
</feature>
<dbReference type="Proteomes" id="UP000295511">
    <property type="component" value="Unassembled WGS sequence"/>
</dbReference>
<keyword evidence="2 7" id="KW-0813">Transport</keyword>
<sequence>MSTSVRRTELPLTMRTPAPEARKRRRTSSPGRAPATKAFLILPSVVILILTNAYPIAYAAFQALHNGSLITPGDFVGLDNFAKVLADPAFWRAAGFTVIFAIAGVFGSWIIGLAIALLLRTRIPAKGILKTVLLLPWVVPIVVSAMSWNWLIGTSSSPVPSLMHALGFGDAIFLSDPLGAQITVCLFEVWVNFPFMMLMMSAALTSVDESIYEAAKIDGASASQSFRYMTLPIIAKPTYIAWVLMTIFCVNDFPTVYLLTHGGPVGATNTLVVLAYKTVFQNFQTGPGVAIAFLMTLALAAVAVLLFRQIRKSTSS</sequence>
<protein>
    <submittedName>
        <fullName evidence="10">Sugar ABC transporter permease</fullName>
    </submittedName>
</protein>
<keyword evidence="11" id="KW-1185">Reference proteome</keyword>
<keyword evidence="6 7" id="KW-0472">Membrane</keyword>